<evidence type="ECO:0000313" key="1">
    <source>
        <dbReference type="EMBL" id="RNI31165.1"/>
    </source>
</evidence>
<sequence length="83" mass="9892">MSTSYLQYSKFILLKVSFDAALFEKEFRKCLRLLLTHEIRELKRWCRATFPKSFRGIMGRCFRYFWRTKATGVVTSKTANPLT</sequence>
<reference evidence="1 2" key="1">
    <citation type="submission" date="2018-11" db="EMBL/GenBank/DDBJ databases">
        <title>Rufibacter latericius sp. nov., isolated from water in Baiyang Lake.</title>
        <authorList>
            <person name="Yang Y."/>
        </authorList>
    </citation>
    <scope>NUCLEOTIDE SEQUENCE [LARGE SCALE GENOMIC DNA]</scope>
    <source>
        <strain evidence="1 2">R-22-1c-1</strain>
    </source>
</reference>
<dbReference type="AlphaFoldDB" id="A0A3M9N181"/>
<protein>
    <submittedName>
        <fullName evidence="1">Uncharacterized protein</fullName>
    </submittedName>
</protein>
<name>A0A3M9N181_9BACT</name>
<keyword evidence="2" id="KW-1185">Reference proteome</keyword>
<gene>
    <name evidence="1" type="ORF">EFB08_01110</name>
</gene>
<evidence type="ECO:0000313" key="2">
    <source>
        <dbReference type="Proteomes" id="UP000272117"/>
    </source>
</evidence>
<comment type="caution">
    <text evidence="1">The sequence shown here is derived from an EMBL/GenBank/DDBJ whole genome shotgun (WGS) entry which is preliminary data.</text>
</comment>
<organism evidence="1 2">
    <name type="scientific">Rufibacter latericius</name>
    <dbReference type="NCBI Taxonomy" id="2487040"/>
    <lineage>
        <taxon>Bacteria</taxon>
        <taxon>Pseudomonadati</taxon>
        <taxon>Bacteroidota</taxon>
        <taxon>Cytophagia</taxon>
        <taxon>Cytophagales</taxon>
        <taxon>Hymenobacteraceae</taxon>
        <taxon>Rufibacter</taxon>
    </lineage>
</organism>
<dbReference type="OrthoDB" id="840060at2"/>
<proteinExistence type="predicted"/>
<dbReference type="RefSeq" id="WP_123125069.1">
    <property type="nucleotide sequence ID" value="NZ_RJJD01000001.1"/>
</dbReference>
<dbReference type="Proteomes" id="UP000272117">
    <property type="component" value="Unassembled WGS sequence"/>
</dbReference>
<accession>A0A3M9N181</accession>
<dbReference type="EMBL" id="RJJD01000001">
    <property type="protein sequence ID" value="RNI31165.1"/>
    <property type="molecule type" value="Genomic_DNA"/>
</dbReference>